<organism evidence="1 2">
    <name type="scientific">Moorena producens PAL-8-15-08-1</name>
    <dbReference type="NCBI Taxonomy" id="1458985"/>
    <lineage>
        <taxon>Bacteria</taxon>
        <taxon>Bacillati</taxon>
        <taxon>Cyanobacteriota</taxon>
        <taxon>Cyanophyceae</taxon>
        <taxon>Coleofasciculales</taxon>
        <taxon>Coleofasciculaceae</taxon>
        <taxon>Moorena</taxon>
    </lineage>
</organism>
<protein>
    <submittedName>
        <fullName evidence="1">Uncharacterized protein</fullName>
    </submittedName>
</protein>
<evidence type="ECO:0000313" key="1">
    <source>
        <dbReference type="EMBL" id="AOX04011.1"/>
    </source>
</evidence>
<name>A0A1D8U288_9CYAN</name>
<dbReference type="KEGG" id="mpro:BJP34_35380"/>
<dbReference type="EMBL" id="CP017599">
    <property type="protein sequence ID" value="AOX04011.1"/>
    <property type="molecule type" value="Genomic_DNA"/>
</dbReference>
<sequence length="106" mass="11870">MNAPVSIYFQLNLVALSLIPYILLQTSELAHPTIHQGCASGFKLDLFWLAIGQGTLRELLQVFNNSRNFYSPLPRGINIIRIELQSCLPFTLSHSPGTQSLDLQMI</sequence>
<accession>A0A1D8U288</accession>
<dbReference type="Proteomes" id="UP000177870">
    <property type="component" value="Chromosome"/>
</dbReference>
<dbReference type="AlphaFoldDB" id="A0A1D8U288"/>
<evidence type="ECO:0000313" key="2">
    <source>
        <dbReference type="Proteomes" id="UP000177870"/>
    </source>
</evidence>
<gene>
    <name evidence="1" type="ORF">BJP34_35380</name>
</gene>
<reference evidence="2" key="1">
    <citation type="submission" date="2016-10" db="EMBL/GenBank/DDBJ databases">
        <title>Comparative genomics uncovers the prolific and rare metabolic potential of the cyanobacterial genus Moorea.</title>
        <authorList>
            <person name="Leao T."/>
            <person name="Castelao G."/>
            <person name="Korobeynikov A."/>
            <person name="Monroe E.A."/>
            <person name="Podell S."/>
            <person name="Glukhov E."/>
            <person name="Allen E."/>
            <person name="Gerwick W.H."/>
            <person name="Gerwick L."/>
        </authorList>
    </citation>
    <scope>NUCLEOTIDE SEQUENCE [LARGE SCALE GENOMIC DNA]</scope>
    <source>
        <strain evidence="2">PAL-8-15-08-1</strain>
    </source>
</reference>
<proteinExistence type="predicted"/>